<protein>
    <submittedName>
        <fullName evidence="10">Sorting nexin-41</fullName>
    </submittedName>
</protein>
<evidence type="ECO:0000259" key="9">
    <source>
        <dbReference type="PROSITE" id="PS50195"/>
    </source>
</evidence>
<feature type="region of interest" description="Disordered" evidence="8">
    <location>
        <begin position="339"/>
        <end position="359"/>
    </location>
</feature>
<organism evidence="10 11">
    <name type="scientific">Debaryomyces fabryi</name>
    <dbReference type="NCBI Taxonomy" id="58627"/>
    <lineage>
        <taxon>Eukaryota</taxon>
        <taxon>Fungi</taxon>
        <taxon>Dikarya</taxon>
        <taxon>Ascomycota</taxon>
        <taxon>Saccharomycotina</taxon>
        <taxon>Pichiomycetes</taxon>
        <taxon>Debaryomycetaceae</taxon>
        <taxon>Debaryomyces</taxon>
    </lineage>
</organism>
<dbReference type="InterPro" id="IPR051079">
    <property type="entry name" value="Sorting_Nexin_Autophagy"/>
</dbReference>
<keyword evidence="5" id="KW-0653">Protein transport</keyword>
<dbReference type="InterPro" id="IPR036871">
    <property type="entry name" value="PX_dom_sf"/>
</dbReference>
<dbReference type="OrthoDB" id="289314at2759"/>
<sequence>MSKGKENKVGSSTPSFDDEEDNNPFPHMQGLASLMSEHGISNGSNIQDKGDKDNNGNNGDEDDDSILLYNSNNQNDFKSGLNKDTFKSIQINYESRVTRLLRPNSNVRMQITKAGNSNEGMINTLKTYIVYSIQLINNDDPSDEIQTRRRYSDFESLRDVLKKIFPLIIIPPIPPKNYFKFSMLNDLVSGNILQSSNNSSNNSTGANTSTNTTNGLGSNSTNYSYINSTHLNKNKLIEHRKRLLSNFLNNCLAIPQIRNLEFFAKFLDPNANWTDEITLISSQLPKSIYLLNPENGLKTDSIYANLPNPVGNHSINMSFWKPLQENKKKLTKKTNKILNNGNTEASSQPSTGTISPVNNNPDHLKNKYIIDNSCLDDINKKIMANFIGLANDYTELGTIFNSFSLILSDSPMIRSAKAKNNQEEDSKLNIIFDKIGQIFDRSYITISTLIADLETKFSEPLGEAVQYSTILQFIEKFERRKVRQKRLLEDDVKEKKHELEELLKAEEESSRIESVMHVPKNSGFNSRSSNATLDANLQSIKSANNKYKYLPNMNSFKKITQYVTDIIDQNPEQTRKQKITSLQGKIGLLEKCQGIMLQDISYITDEINKNFKLFHTKQLKIIYEILLCYNGFLVEWAKKNIDIWEEIKDEVEKL</sequence>
<evidence type="ECO:0000256" key="6">
    <source>
        <dbReference type="ARBA" id="ARBA00023121"/>
    </source>
</evidence>
<keyword evidence="7" id="KW-0472">Membrane</keyword>
<evidence type="ECO:0000313" key="11">
    <source>
        <dbReference type="Proteomes" id="UP000054251"/>
    </source>
</evidence>
<comment type="caution">
    <text evidence="10">The sequence shown here is derived from an EMBL/GenBank/DDBJ whole genome shotgun (WGS) entry which is preliminary data.</text>
</comment>
<name>A0A0V1PVY6_9ASCO</name>
<feature type="compositionally biased region" description="Polar residues" evidence="8">
    <location>
        <begin position="344"/>
        <end position="359"/>
    </location>
</feature>
<dbReference type="Pfam" id="PF00787">
    <property type="entry name" value="PX"/>
    <property type="match status" value="1"/>
</dbReference>
<gene>
    <name evidence="10" type="ORF">AC631_03838</name>
</gene>
<dbReference type="GO" id="GO:0010008">
    <property type="term" value="C:endosome membrane"/>
    <property type="evidence" value="ECO:0007669"/>
    <property type="project" value="UniProtKB-SubCell"/>
</dbReference>
<dbReference type="EMBL" id="LMYN01000089">
    <property type="protein sequence ID" value="KSA00411.1"/>
    <property type="molecule type" value="Genomic_DNA"/>
</dbReference>
<keyword evidence="3" id="KW-0813">Transport</keyword>
<dbReference type="AlphaFoldDB" id="A0A0V1PVY6"/>
<dbReference type="InterPro" id="IPR001683">
    <property type="entry name" value="PX_dom"/>
</dbReference>
<comment type="similarity">
    <text evidence="2">Belongs to the sorting nexin family.</text>
</comment>
<feature type="domain" description="PX" evidence="9">
    <location>
        <begin position="109"/>
        <end position="274"/>
    </location>
</feature>
<evidence type="ECO:0000256" key="4">
    <source>
        <dbReference type="ARBA" id="ARBA00022753"/>
    </source>
</evidence>
<dbReference type="SMART" id="SM00312">
    <property type="entry name" value="PX"/>
    <property type="match status" value="1"/>
</dbReference>
<dbReference type="RefSeq" id="XP_015466513.1">
    <property type="nucleotide sequence ID" value="XM_015612667.1"/>
</dbReference>
<evidence type="ECO:0000256" key="3">
    <source>
        <dbReference type="ARBA" id="ARBA00022448"/>
    </source>
</evidence>
<evidence type="ECO:0000256" key="1">
    <source>
        <dbReference type="ARBA" id="ARBA00004481"/>
    </source>
</evidence>
<evidence type="ECO:0000313" key="10">
    <source>
        <dbReference type="EMBL" id="KSA00411.1"/>
    </source>
</evidence>
<feature type="region of interest" description="Disordered" evidence="8">
    <location>
        <begin position="196"/>
        <end position="219"/>
    </location>
</feature>
<evidence type="ECO:0000256" key="5">
    <source>
        <dbReference type="ARBA" id="ARBA00022927"/>
    </source>
</evidence>
<evidence type="ECO:0000256" key="2">
    <source>
        <dbReference type="ARBA" id="ARBA00010883"/>
    </source>
</evidence>
<dbReference type="PANTHER" id="PTHR46979:SF2">
    <property type="entry name" value="SORTING NEXIN-41"/>
    <property type="match status" value="1"/>
</dbReference>
<keyword evidence="6" id="KW-0446">Lipid-binding</keyword>
<accession>A0A0V1PVY6</accession>
<dbReference type="GeneID" id="26840847"/>
<feature type="region of interest" description="Disordered" evidence="8">
    <location>
        <begin position="1"/>
        <end position="71"/>
    </location>
</feature>
<dbReference type="GO" id="GO:0035091">
    <property type="term" value="F:phosphatidylinositol binding"/>
    <property type="evidence" value="ECO:0007669"/>
    <property type="project" value="InterPro"/>
</dbReference>
<keyword evidence="4" id="KW-0967">Endosome</keyword>
<dbReference type="PROSITE" id="PS50195">
    <property type="entry name" value="PX"/>
    <property type="match status" value="1"/>
</dbReference>
<comment type="subcellular location">
    <subcellularLocation>
        <location evidence="1">Endosome membrane</location>
        <topology evidence="1">Peripheral membrane protein</topology>
    </subcellularLocation>
</comment>
<dbReference type="SUPFAM" id="SSF64268">
    <property type="entry name" value="PX domain"/>
    <property type="match status" value="1"/>
</dbReference>
<dbReference type="PANTHER" id="PTHR46979">
    <property type="entry name" value="SORTING NEXIN-41"/>
    <property type="match status" value="1"/>
</dbReference>
<dbReference type="GO" id="GO:0015031">
    <property type="term" value="P:protein transport"/>
    <property type="evidence" value="ECO:0007669"/>
    <property type="project" value="UniProtKB-KW"/>
</dbReference>
<reference evidence="10 11" key="1">
    <citation type="submission" date="2015-11" db="EMBL/GenBank/DDBJ databases">
        <title>The genome of Debaryomyces fabryi.</title>
        <authorList>
            <person name="Tafer H."/>
            <person name="Lopandic K."/>
        </authorList>
    </citation>
    <scope>NUCLEOTIDE SEQUENCE [LARGE SCALE GENOMIC DNA]</scope>
    <source>
        <strain evidence="10 11">CBS 789</strain>
    </source>
</reference>
<keyword evidence="11" id="KW-1185">Reference proteome</keyword>
<dbReference type="Gene3D" id="3.30.1520.10">
    <property type="entry name" value="Phox-like domain"/>
    <property type="match status" value="1"/>
</dbReference>
<evidence type="ECO:0000256" key="8">
    <source>
        <dbReference type="SAM" id="MobiDB-lite"/>
    </source>
</evidence>
<evidence type="ECO:0000256" key="7">
    <source>
        <dbReference type="ARBA" id="ARBA00023136"/>
    </source>
</evidence>
<dbReference type="Proteomes" id="UP000054251">
    <property type="component" value="Unassembled WGS sequence"/>
</dbReference>
<proteinExistence type="inferred from homology"/>